<organism evidence="2 3">
    <name type="scientific">Vanilla planifolia</name>
    <name type="common">Vanilla</name>
    <dbReference type="NCBI Taxonomy" id="51239"/>
    <lineage>
        <taxon>Eukaryota</taxon>
        <taxon>Viridiplantae</taxon>
        <taxon>Streptophyta</taxon>
        <taxon>Embryophyta</taxon>
        <taxon>Tracheophyta</taxon>
        <taxon>Spermatophyta</taxon>
        <taxon>Magnoliopsida</taxon>
        <taxon>Liliopsida</taxon>
        <taxon>Asparagales</taxon>
        <taxon>Orchidaceae</taxon>
        <taxon>Vanilloideae</taxon>
        <taxon>Vanilleae</taxon>
        <taxon>Vanilla</taxon>
    </lineage>
</organism>
<dbReference type="GO" id="GO:0030544">
    <property type="term" value="F:Hsp70 protein binding"/>
    <property type="evidence" value="ECO:0007669"/>
    <property type="project" value="TreeGrafter"/>
</dbReference>
<dbReference type="PANTHER" id="PTHR15600:SF42">
    <property type="entry name" value="SACSIN"/>
    <property type="match status" value="1"/>
</dbReference>
<feature type="region of interest" description="Disordered" evidence="1">
    <location>
        <begin position="1003"/>
        <end position="1049"/>
    </location>
</feature>
<dbReference type="OrthoDB" id="2015618at2759"/>
<keyword evidence="3" id="KW-1185">Reference proteome</keyword>
<accession>A0A835QYD7</accession>
<dbReference type="Proteomes" id="UP000636800">
    <property type="component" value="Chromosome 6"/>
</dbReference>
<evidence type="ECO:0000256" key="1">
    <source>
        <dbReference type="SAM" id="MobiDB-lite"/>
    </source>
</evidence>
<name>A0A835QYD7_VANPL</name>
<protein>
    <submittedName>
        <fullName evidence="2">Uncharacterized protein</fullName>
    </submittedName>
</protein>
<gene>
    <name evidence="2" type="ORF">HPP92_012908</name>
</gene>
<proteinExistence type="predicted"/>
<dbReference type="InterPro" id="IPR052972">
    <property type="entry name" value="Sacsin_chaperone_reg"/>
</dbReference>
<comment type="caution">
    <text evidence="2">The sequence shown here is derived from an EMBL/GenBank/DDBJ whole genome shotgun (WGS) entry which is preliminary data.</text>
</comment>
<dbReference type="EMBL" id="JADCNL010000006">
    <property type="protein sequence ID" value="KAG0476067.1"/>
    <property type="molecule type" value="Genomic_DNA"/>
</dbReference>
<dbReference type="AlphaFoldDB" id="A0A835QYD7"/>
<evidence type="ECO:0000313" key="3">
    <source>
        <dbReference type="Proteomes" id="UP000636800"/>
    </source>
</evidence>
<dbReference type="PANTHER" id="PTHR15600">
    <property type="entry name" value="SACSIN"/>
    <property type="match status" value="1"/>
</dbReference>
<reference evidence="2 3" key="1">
    <citation type="journal article" date="2020" name="Nat. Food">
        <title>A phased Vanilla planifolia genome enables genetic improvement of flavour and production.</title>
        <authorList>
            <person name="Hasing T."/>
            <person name="Tang H."/>
            <person name="Brym M."/>
            <person name="Khazi F."/>
            <person name="Huang T."/>
            <person name="Chambers A.H."/>
        </authorList>
    </citation>
    <scope>NUCLEOTIDE SEQUENCE [LARGE SCALE GENOMIC DNA]</scope>
    <source>
        <tissue evidence="2">Leaf</tissue>
    </source>
</reference>
<sequence>MELPEDFIVGQNLSGSFLHIWFVSECIGGGRAKSKSLSVTNLSLKFIPWGSVAAYQCTYSLNDSMEVGGCLSTSLESYIDLVAHCQASAVHDSKKFLGRAFCFLPLPINTGLPTHINAYFELSSNRRDIWFGNDMAGGGKVRSEWNLYLLEDAIAPAYGRLLVIIAQEVGPCDLFYSFWPTAIGNEPWASMVRKFYVSLSDLGLSVLYTKARGGQWISAKQAIFPDFAFPKVVELAEFLSEAGLPVVNVSNKIVDRFMDSSPSLHFLTPQLLRGLLIRHKRGFKKKDWILIALEYCLSDFKEFSYCDSLFGLPLVPLANGLHTTFSKQGDGERVFVTSNEEYDLLRNSVPYLLVDCNIPYNVLNNLRDLADTEQTNLYKLTCQSLVELFPRILPTEWQYAKQVLWTPGHNDQPTLEWMELFWSYLKASCNDLSIFDKWPILPVKNDFLLPLVENAADATGAGFLNALKAVPFKLQDIKDLFVSASKAEMRELRSFIFQSRWFSGNQMGTMQIEMIKELPIFESYGSEVLLLAEEDDSLKATLVEMPFVLAADGSWKHPSRLYDPRVPGLQDLLNKEAFFPSDKFWISKSVSMLRDMGNVDASQCGWRLLSYLNALGIMLSVSEGEITEKKECVYHSSLTGQPWFTSDENVATPNTTRPKSQMWQSVAFDSPVKYYPYLYAVPSELSEFRALFSQLGVRLTFDAMDYLHVLQGLQHDVNCQPLSTEQLSLHFVHSDINDDLAKRLGVQSLRFLSLVNEKMTRDLPCMDYARISELLALYGESDFLLFDLLELADYIKAKKLHLIYDKRQHPKQSLLQHNLEPAVASGTNRKKDLCSDQDLFLVVTSTSFDPLGLVLGPSSEIGPSTKLFSLIGNDLTERFHDQFYPLLLNQGFSSSTSDSTFIRMPLSSKCMDEHRIGCKRVLQIFERFMCNASSTLLSLKSIFQKGKAVITTVDDAKRWGRTECGPLTPTTFAQPRHGLGVGTKVYHRCFFCLHRKQSEVRPKTEAAAKTSGKFPDRVDRPKKGGAAGREISTGGTVRPATKTDPPRLISLREAQEKELTESRFVHGWWSSKSQTVAGRSPLAQNGQSGAA</sequence>
<evidence type="ECO:0000313" key="2">
    <source>
        <dbReference type="EMBL" id="KAG0476067.1"/>
    </source>
</evidence>